<dbReference type="Gene3D" id="3.30.54.20">
    <property type="match status" value="1"/>
</dbReference>
<comment type="caution">
    <text evidence="2">The sequence shown here is derived from an EMBL/GenBank/DDBJ whole genome shotgun (WGS) entry which is preliminary data.</text>
</comment>
<dbReference type="SUPFAM" id="SSF81271">
    <property type="entry name" value="TGS-like"/>
    <property type="match status" value="1"/>
</dbReference>
<name>A0A839JZ71_9FIRM</name>
<dbReference type="InterPro" id="IPR004095">
    <property type="entry name" value="TGS"/>
</dbReference>
<dbReference type="InterPro" id="IPR027417">
    <property type="entry name" value="P-loop_NTPase"/>
</dbReference>
<dbReference type="InterPro" id="IPR012675">
    <property type="entry name" value="Beta-grasp_dom_sf"/>
</dbReference>
<dbReference type="Gene3D" id="3.40.50.300">
    <property type="entry name" value="P-loop containing nucleotide triphosphate hydrolases"/>
    <property type="match status" value="1"/>
</dbReference>
<dbReference type="GO" id="GO:0005524">
    <property type="term" value="F:ATP binding"/>
    <property type="evidence" value="ECO:0007669"/>
    <property type="project" value="InterPro"/>
</dbReference>
<evidence type="ECO:0000259" key="1">
    <source>
        <dbReference type="PROSITE" id="PS51880"/>
    </source>
</evidence>
<dbReference type="SUPFAM" id="SSF52540">
    <property type="entry name" value="P-loop containing nucleoside triphosphate hydrolases"/>
    <property type="match status" value="1"/>
</dbReference>
<sequence length="556" mass="63689">MRMNTNMKVEINGSVYEYPKNISLLEISKDFQKDYSDQIILAFVNNKLRELFKYVSKDCKISFVTIGDDAGHKTYVRGIILVMLKAFYAEFGSVNIEKVSVEYTIGNGLFCDYVGKVPLTKERIQAVKNRMKELIERDIPFVKRSVGTDDAIELFRQYGMYDKEKLFRYRRVSKANIYSLDGFEDYYYGYMPPSSGMLKYFDLMQYDDGFMLILPNKKTPTVVDKFVPQVKLYETLKEANQWVKMMDIPNVGALNDANASGKMNELILVQEALQEKKISDIAETIKKAGGKKFIMIAGPSSSGKTTFSYRLSIQLKAHGLKPHPIAVDNYFVDRENTPKDEKGNYNFESLQAIDLEQFNKDMTDLLNGKTVEIPYFNFVSGKREYKGNFLKLGPEDILVIEGIHGLNDALSYSLPRESKFKIYISALTSLNIDEHNRISTTDGRLIRRMVRDARTRGASAQATIRMWPSVRRGEEENIFPFQEDADVMFNSALIYELAVLKQYAEPILFGIDRNCEEYVEAKRLLKFLDYFIGAPSEAVPKNSILKEFVGGSCFKV</sequence>
<dbReference type="CDD" id="cd02028">
    <property type="entry name" value="UMPK_like"/>
    <property type="match status" value="1"/>
</dbReference>
<dbReference type="GO" id="GO:0016301">
    <property type="term" value="F:kinase activity"/>
    <property type="evidence" value="ECO:0007669"/>
    <property type="project" value="UniProtKB-KW"/>
</dbReference>
<reference evidence="2 3" key="1">
    <citation type="submission" date="2020-07" db="EMBL/GenBank/DDBJ databases">
        <title>Characterization and genome sequencing of isolate MD1, a novel member within the family Lachnospiraceae.</title>
        <authorList>
            <person name="Rettenmaier R."/>
            <person name="Di Bello L."/>
            <person name="Zinser C."/>
            <person name="Scheitz K."/>
            <person name="Liebl W."/>
            <person name="Zverlov V."/>
        </authorList>
    </citation>
    <scope>NUCLEOTIDE SEQUENCE [LARGE SCALE GENOMIC DNA]</scope>
    <source>
        <strain evidence="2 3">MD1</strain>
    </source>
</reference>
<keyword evidence="3" id="KW-1185">Reference proteome</keyword>
<evidence type="ECO:0000313" key="3">
    <source>
        <dbReference type="Proteomes" id="UP000574276"/>
    </source>
</evidence>
<dbReference type="AlphaFoldDB" id="A0A839JZ71"/>
<protein>
    <submittedName>
        <fullName evidence="2">Nucleoside kinase</fullName>
    </submittedName>
</protein>
<dbReference type="SUPFAM" id="SSF55186">
    <property type="entry name" value="ThrRS/AlaRS common domain"/>
    <property type="match status" value="1"/>
</dbReference>
<dbReference type="Pfam" id="PF00485">
    <property type="entry name" value="PRK"/>
    <property type="match status" value="1"/>
</dbReference>
<dbReference type="Gene3D" id="3.10.20.30">
    <property type="match status" value="1"/>
</dbReference>
<dbReference type="Gene3D" id="3.30.980.10">
    <property type="entry name" value="Threonyl-trna Synthetase, Chain A, domain 2"/>
    <property type="match status" value="1"/>
</dbReference>
<keyword evidence="2" id="KW-0418">Kinase</keyword>
<evidence type="ECO:0000313" key="2">
    <source>
        <dbReference type="EMBL" id="MBB2181949.1"/>
    </source>
</evidence>
<dbReference type="InterPro" id="IPR006083">
    <property type="entry name" value="PRK/URK"/>
</dbReference>
<organism evidence="2 3">
    <name type="scientific">Variimorphobacter saccharofermentans</name>
    <dbReference type="NCBI Taxonomy" id="2755051"/>
    <lineage>
        <taxon>Bacteria</taxon>
        <taxon>Bacillati</taxon>
        <taxon>Bacillota</taxon>
        <taxon>Clostridia</taxon>
        <taxon>Lachnospirales</taxon>
        <taxon>Lachnospiraceae</taxon>
        <taxon>Variimorphobacter</taxon>
    </lineage>
</organism>
<proteinExistence type="predicted"/>
<accession>A0A839JZ71</accession>
<dbReference type="PANTHER" id="PTHR10285">
    <property type="entry name" value="URIDINE KINASE"/>
    <property type="match status" value="1"/>
</dbReference>
<dbReference type="InterPro" id="IPR018163">
    <property type="entry name" value="Thr/Ala-tRNA-synth_IIc_edit"/>
</dbReference>
<feature type="domain" description="TGS" evidence="1">
    <location>
        <begin position="1"/>
        <end position="65"/>
    </location>
</feature>
<dbReference type="EMBL" id="JACEGA010000001">
    <property type="protein sequence ID" value="MBB2181949.1"/>
    <property type="molecule type" value="Genomic_DNA"/>
</dbReference>
<dbReference type="CDD" id="cd01667">
    <property type="entry name" value="TGS_ThrRS"/>
    <property type="match status" value="1"/>
</dbReference>
<dbReference type="InterPro" id="IPR012676">
    <property type="entry name" value="TGS-like"/>
</dbReference>
<gene>
    <name evidence="2" type="ORF">H0486_03550</name>
</gene>
<dbReference type="PROSITE" id="PS51880">
    <property type="entry name" value="TGS"/>
    <property type="match status" value="1"/>
</dbReference>
<dbReference type="Proteomes" id="UP000574276">
    <property type="component" value="Unassembled WGS sequence"/>
</dbReference>
<keyword evidence="2" id="KW-0808">Transferase</keyword>